<accession>A0ABR3DFQ0</accession>
<comment type="caution">
    <text evidence="2">The sequence shown here is derived from an EMBL/GenBank/DDBJ whole genome shotgun (WGS) entry which is preliminary data.</text>
</comment>
<keyword evidence="3" id="KW-1185">Reference proteome</keyword>
<gene>
    <name evidence="2" type="ORF">QR685DRAFT_262083</name>
</gene>
<organism evidence="2 3">
    <name type="scientific">Neurospora intermedia</name>
    <dbReference type="NCBI Taxonomy" id="5142"/>
    <lineage>
        <taxon>Eukaryota</taxon>
        <taxon>Fungi</taxon>
        <taxon>Dikarya</taxon>
        <taxon>Ascomycota</taxon>
        <taxon>Pezizomycotina</taxon>
        <taxon>Sordariomycetes</taxon>
        <taxon>Sordariomycetidae</taxon>
        <taxon>Sordariales</taxon>
        <taxon>Sordariaceae</taxon>
        <taxon>Neurospora</taxon>
    </lineage>
</organism>
<feature type="region of interest" description="Disordered" evidence="1">
    <location>
        <begin position="198"/>
        <end position="217"/>
    </location>
</feature>
<dbReference type="EMBL" id="JAVLET010000004">
    <property type="protein sequence ID" value="KAL0470703.1"/>
    <property type="molecule type" value="Genomic_DNA"/>
</dbReference>
<evidence type="ECO:0000313" key="2">
    <source>
        <dbReference type="EMBL" id="KAL0470703.1"/>
    </source>
</evidence>
<proteinExistence type="predicted"/>
<name>A0ABR3DFQ0_NEUIN</name>
<reference evidence="2 3" key="1">
    <citation type="submission" date="2023-09" db="EMBL/GenBank/DDBJ databases">
        <title>Multi-omics analysis of a traditional fermented food reveals byproduct-associated fungal strains for waste-to-food upcycling.</title>
        <authorList>
            <consortium name="Lawrence Berkeley National Laboratory"/>
            <person name="Rekdal V.M."/>
            <person name="Villalobos-Escobedo J.M."/>
            <person name="Rodriguez-Valeron N."/>
            <person name="Garcia M.O."/>
            <person name="Vasquez D.P."/>
            <person name="Damayanti I."/>
            <person name="Sorensen P.M."/>
            <person name="Baidoo E.E."/>
            <person name="De Carvalho A.C."/>
            <person name="Riley R."/>
            <person name="Lipzen A."/>
            <person name="He G."/>
            <person name="Yan M."/>
            <person name="Haridas S."/>
            <person name="Daum C."/>
            <person name="Yoshinaga Y."/>
            <person name="Ng V."/>
            <person name="Grigoriev I.V."/>
            <person name="Munk R."/>
            <person name="Nuraida L."/>
            <person name="Wijaya C.H."/>
            <person name="Morales P.-C."/>
            <person name="Keasling J.D."/>
        </authorList>
    </citation>
    <scope>NUCLEOTIDE SEQUENCE [LARGE SCALE GENOMIC DNA]</scope>
    <source>
        <strain evidence="2 3">FGSC 2613</strain>
    </source>
</reference>
<evidence type="ECO:0000256" key="1">
    <source>
        <dbReference type="SAM" id="MobiDB-lite"/>
    </source>
</evidence>
<sequence length="217" mass="24527">MLLHSTRQQKQHEQHQSSKQHARYRSLCVCVCVCVCVLRVSRPRNHDDDVSGQGQAIKDFIVANIKTLDGNSSTSKADSPEAEGCSIWPKFEPLHMLPLTHIDAQINIISPTDSSTLMFLKVLLTGGDSLVYTVPSRVVPLLRPNQIFSSCYKWVSAASLVFPAFPSRTARRPDGQASEKIRWQWQDEPVRMRFQIRPLKSRNGMDTGNRGRRAEID</sequence>
<evidence type="ECO:0000313" key="3">
    <source>
        <dbReference type="Proteomes" id="UP001451303"/>
    </source>
</evidence>
<dbReference type="Proteomes" id="UP001451303">
    <property type="component" value="Unassembled WGS sequence"/>
</dbReference>
<protein>
    <submittedName>
        <fullName evidence="2">Uncharacterized protein</fullName>
    </submittedName>
</protein>